<protein>
    <submittedName>
        <fullName evidence="2">Uncharacterized protein</fullName>
    </submittedName>
</protein>
<sequence length="167" mass="18989">MVKESKSGIDPKPTYNPEGGWEPSELDRLDRPPVEVFAAIEGQRKQLADYLRNDEPLSLYTIEAIAAWLAGDLPPSRPPGKPHGTPQERRFKTGGLALAEHIFKRRYEAAGRPRGEANQFADCVAEELGFTPAAFLDYRRRSSISRPKSPKLLPFLEEMWWEWKAQQ</sequence>
<dbReference type="RefSeq" id="WP_377609964.1">
    <property type="nucleotide sequence ID" value="NZ_JBHMEA010000051.1"/>
</dbReference>
<reference evidence="2 3" key="1">
    <citation type="submission" date="2024-09" db="EMBL/GenBank/DDBJ databases">
        <authorList>
            <person name="Sun Q."/>
            <person name="Mori K."/>
        </authorList>
    </citation>
    <scope>NUCLEOTIDE SEQUENCE [LARGE SCALE GENOMIC DNA]</scope>
    <source>
        <strain evidence="2 3">CECT 8726</strain>
    </source>
</reference>
<organism evidence="2 3">
    <name type="scientific">Pseudohalocynthiibacter aestuariivivens</name>
    <dbReference type="NCBI Taxonomy" id="1591409"/>
    <lineage>
        <taxon>Bacteria</taxon>
        <taxon>Pseudomonadati</taxon>
        <taxon>Pseudomonadota</taxon>
        <taxon>Alphaproteobacteria</taxon>
        <taxon>Rhodobacterales</taxon>
        <taxon>Paracoccaceae</taxon>
        <taxon>Pseudohalocynthiibacter</taxon>
    </lineage>
</organism>
<name>A0ABV5JLT9_9RHOB</name>
<feature type="region of interest" description="Disordered" evidence="1">
    <location>
        <begin position="1"/>
        <end position="28"/>
    </location>
</feature>
<accession>A0ABV5JLT9</accession>
<proteinExistence type="predicted"/>
<evidence type="ECO:0000313" key="3">
    <source>
        <dbReference type="Proteomes" id="UP001589683"/>
    </source>
</evidence>
<comment type="caution">
    <text evidence="2">The sequence shown here is derived from an EMBL/GenBank/DDBJ whole genome shotgun (WGS) entry which is preliminary data.</text>
</comment>
<dbReference type="EMBL" id="JBHMEA010000051">
    <property type="protein sequence ID" value="MFB9233678.1"/>
    <property type="molecule type" value="Genomic_DNA"/>
</dbReference>
<dbReference type="Proteomes" id="UP001589683">
    <property type="component" value="Unassembled WGS sequence"/>
</dbReference>
<gene>
    <name evidence="2" type="ORF">ACFFUT_17940</name>
</gene>
<evidence type="ECO:0000313" key="2">
    <source>
        <dbReference type="EMBL" id="MFB9233678.1"/>
    </source>
</evidence>
<keyword evidence="3" id="KW-1185">Reference proteome</keyword>
<evidence type="ECO:0000256" key="1">
    <source>
        <dbReference type="SAM" id="MobiDB-lite"/>
    </source>
</evidence>